<organism evidence="1 2">
    <name type="scientific">Glonium stellatum</name>
    <dbReference type="NCBI Taxonomy" id="574774"/>
    <lineage>
        <taxon>Eukaryota</taxon>
        <taxon>Fungi</taxon>
        <taxon>Dikarya</taxon>
        <taxon>Ascomycota</taxon>
        <taxon>Pezizomycotina</taxon>
        <taxon>Dothideomycetes</taxon>
        <taxon>Pleosporomycetidae</taxon>
        <taxon>Gloniales</taxon>
        <taxon>Gloniaceae</taxon>
        <taxon>Glonium</taxon>
    </lineage>
</organism>
<keyword evidence="2" id="KW-1185">Reference proteome</keyword>
<dbReference type="EMBL" id="KV749255">
    <property type="protein sequence ID" value="OCL10359.1"/>
    <property type="molecule type" value="Genomic_DNA"/>
</dbReference>
<dbReference type="AlphaFoldDB" id="A0A8E2F4M9"/>
<evidence type="ECO:0000313" key="1">
    <source>
        <dbReference type="EMBL" id="OCL10359.1"/>
    </source>
</evidence>
<reference evidence="1 2" key="1">
    <citation type="journal article" date="2016" name="Nat. Commun.">
        <title>Ectomycorrhizal ecology is imprinted in the genome of the dominant symbiotic fungus Cenococcum geophilum.</title>
        <authorList>
            <consortium name="DOE Joint Genome Institute"/>
            <person name="Peter M."/>
            <person name="Kohler A."/>
            <person name="Ohm R.A."/>
            <person name="Kuo A."/>
            <person name="Krutzmann J."/>
            <person name="Morin E."/>
            <person name="Arend M."/>
            <person name="Barry K.W."/>
            <person name="Binder M."/>
            <person name="Choi C."/>
            <person name="Clum A."/>
            <person name="Copeland A."/>
            <person name="Grisel N."/>
            <person name="Haridas S."/>
            <person name="Kipfer T."/>
            <person name="LaButti K."/>
            <person name="Lindquist E."/>
            <person name="Lipzen A."/>
            <person name="Maire R."/>
            <person name="Meier B."/>
            <person name="Mihaltcheva S."/>
            <person name="Molinier V."/>
            <person name="Murat C."/>
            <person name="Poggeler S."/>
            <person name="Quandt C.A."/>
            <person name="Sperisen C."/>
            <person name="Tritt A."/>
            <person name="Tisserant E."/>
            <person name="Crous P.W."/>
            <person name="Henrissat B."/>
            <person name="Nehls U."/>
            <person name="Egli S."/>
            <person name="Spatafora J.W."/>
            <person name="Grigoriev I.V."/>
            <person name="Martin F.M."/>
        </authorList>
    </citation>
    <scope>NUCLEOTIDE SEQUENCE [LARGE SCALE GENOMIC DNA]</scope>
    <source>
        <strain evidence="1 2">CBS 207.34</strain>
    </source>
</reference>
<accession>A0A8E2F4M9</accession>
<dbReference type="Proteomes" id="UP000250140">
    <property type="component" value="Unassembled WGS sequence"/>
</dbReference>
<evidence type="ECO:0000313" key="2">
    <source>
        <dbReference type="Proteomes" id="UP000250140"/>
    </source>
</evidence>
<sequence length="163" mass="18214">MLEARRHPSYQWASGFARKARLAQPSDWARGRELTPEAVERWLQPPASFCRAASARTDIVRFTEDDADKLQSISGGHCGVAAQSLQPFAANPDYPSHYPRPFWRGKVGPCDLLRSSSLAFELFSPYPTTRCVQSNCHPDCLIATVSPLAHLQQRQHKPNPTSL</sequence>
<protein>
    <submittedName>
        <fullName evidence="1">Uncharacterized protein</fullName>
    </submittedName>
</protein>
<gene>
    <name evidence="1" type="ORF">AOQ84DRAFT_230836</name>
</gene>
<proteinExistence type="predicted"/>
<name>A0A8E2F4M9_9PEZI</name>